<dbReference type="PANTHER" id="PTHR34219">
    <property type="entry name" value="IRON-REGULATED INNER MEMBRANE PROTEIN-RELATED"/>
    <property type="match status" value="1"/>
</dbReference>
<keyword evidence="1" id="KW-0472">Membrane</keyword>
<feature type="transmembrane region" description="Helical" evidence="1">
    <location>
        <begin position="12"/>
        <end position="33"/>
    </location>
</feature>
<sequence length="352" mass="38165">MRRFWLKLHRWLALALGLPLIVVALLGSSLVVLKPLDRWLNAELFGVPPAPTAPDLLERTRGQLQGEFGAGASFVLRPPREAGESLRATVRGPWEGFVYFDPRDARELGRRGEREGLFNFVFELHSTLLMNDAGKPLLAVLALSYVVLLVGGLVLWWPKRWKKAFALALDRGLLRGLFDLHRSFGAMLGLLIAVPVATGAYMAWKPLPQAVTSLSGRAPLSPPKVTAVDPAAPPATLDTLVETASALFGGAPVGFVALPAGSAKPVRVRLVLPDDPHPNGLTSVWLHPQTGTVLRADRWNELDPGSRANSVIYPLHTGELGGLVMETLNALLGLALVSLGVTGLCLWWLRRK</sequence>
<proteinExistence type="predicted"/>
<name>A0ABW7EJE9_9BURK</name>
<dbReference type="InterPro" id="IPR005625">
    <property type="entry name" value="PepSY-ass_TM"/>
</dbReference>
<reference evidence="2 3" key="1">
    <citation type="submission" date="2024-09" db="EMBL/GenBank/DDBJ databases">
        <title>Novel species of the genus Pelomonas and Roseateles isolated from streams.</title>
        <authorList>
            <person name="Lu H."/>
        </authorList>
    </citation>
    <scope>NUCLEOTIDE SEQUENCE [LARGE SCALE GENOMIC DNA]</scope>
    <source>
        <strain evidence="2 3">DC23W</strain>
    </source>
</reference>
<dbReference type="Pfam" id="PF03929">
    <property type="entry name" value="PepSY_TM"/>
    <property type="match status" value="1"/>
</dbReference>
<evidence type="ECO:0000256" key="1">
    <source>
        <dbReference type="SAM" id="Phobius"/>
    </source>
</evidence>
<dbReference type="EMBL" id="JBIGHY010000002">
    <property type="protein sequence ID" value="MFG6413494.1"/>
    <property type="molecule type" value="Genomic_DNA"/>
</dbReference>
<keyword evidence="3" id="KW-1185">Reference proteome</keyword>
<dbReference type="RefSeq" id="WP_394469576.1">
    <property type="nucleotide sequence ID" value="NZ_JBIGHY010000002.1"/>
</dbReference>
<accession>A0ABW7EJE9</accession>
<feature type="transmembrane region" description="Helical" evidence="1">
    <location>
        <begin position="137"/>
        <end position="157"/>
    </location>
</feature>
<dbReference type="Proteomes" id="UP001606300">
    <property type="component" value="Unassembled WGS sequence"/>
</dbReference>
<feature type="transmembrane region" description="Helical" evidence="1">
    <location>
        <begin position="184"/>
        <end position="204"/>
    </location>
</feature>
<evidence type="ECO:0000313" key="2">
    <source>
        <dbReference type="EMBL" id="MFG6413494.1"/>
    </source>
</evidence>
<keyword evidence="1" id="KW-0812">Transmembrane</keyword>
<organism evidence="2 3">
    <name type="scientific">Pelomonas dachongensis</name>
    <dbReference type="NCBI Taxonomy" id="3299029"/>
    <lineage>
        <taxon>Bacteria</taxon>
        <taxon>Pseudomonadati</taxon>
        <taxon>Pseudomonadota</taxon>
        <taxon>Betaproteobacteria</taxon>
        <taxon>Burkholderiales</taxon>
        <taxon>Sphaerotilaceae</taxon>
        <taxon>Roseateles</taxon>
    </lineage>
</organism>
<evidence type="ECO:0000313" key="3">
    <source>
        <dbReference type="Proteomes" id="UP001606300"/>
    </source>
</evidence>
<feature type="transmembrane region" description="Helical" evidence="1">
    <location>
        <begin position="330"/>
        <end position="349"/>
    </location>
</feature>
<protein>
    <submittedName>
        <fullName evidence="2">PepSY-associated TM helix domain-containing protein</fullName>
    </submittedName>
</protein>
<comment type="caution">
    <text evidence="2">The sequence shown here is derived from an EMBL/GenBank/DDBJ whole genome shotgun (WGS) entry which is preliminary data.</text>
</comment>
<keyword evidence="1" id="KW-1133">Transmembrane helix</keyword>
<gene>
    <name evidence="2" type="ORF">ACG02S_06235</name>
</gene>